<dbReference type="InterPro" id="IPR050712">
    <property type="entry name" value="NAD(P)H-dep_reductase"/>
</dbReference>
<dbReference type="GO" id="GO:0016491">
    <property type="term" value="F:oxidoreductase activity"/>
    <property type="evidence" value="ECO:0007669"/>
    <property type="project" value="UniProtKB-KW"/>
</dbReference>
<evidence type="ECO:0000256" key="1">
    <source>
        <dbReference type="SAM" id="MobiDB-lite"/>
    </source>
</evidence>
<dbReference type="InterPro" id="IPR029039">
    <property type="entry name" value="Flavoprotein-like_sf"/>
</dbReference>
<feature type="domain" description="NADPH-dependent FMN reductase-like" evidence="2">
    <location>
        <begin position="11"/>
        <end position="156"/>
    </location>
</feature>
<dbReference type="SUPFAM" id="SSF52218">
    <property type="entry name" value="Flavoproteins"/>
    <property type="match status" value="1"/>
</dbReference>
<dbReference type="PANTHER" id="PTHR30543:SF21">
    <property type="entry name" value="NAD(P)H-DEPENDENT FMN REDUCTASE LOT6"/>
    <property type="match status" value="1"/>
</dbReference>
<evidence type="ECO:0000313" key="3">
    <source>
        <dbReference type="EMBL" id="MFF5923826.1"/>
    </source>
</evidence>
<keyword evidence="4" id="KW-1185">Reference proteome</keyword>
<protein>
    <submittedName>
        <fullName evidence="3">NADPH-dependent FMN reductase</fullName>
        <ecNumber evidence="3">1.-.-.-</ecNumber>
    </submittedName>
</protein>
<dbReference type="EC" id="1.-.-.-" evidence="3"/>
<dbReference type="EMBL" id="JBIBDZ010000016">
    <property type="protein sequence ID" value="MFF5923826.1"/>
    <property type="molecule type" value="Genomic_DNA"/>
</dbReference>
<reference evidence="3 4" key="1">
    <citation type="submission" date="2024-10" db="EMBL/GenBank/DDBJ databases">
        <title>The Natural Products Discovery Center: Release of the First 8490 Sequenced Strains for Exploring Actinobacteria Biosynthetic Diversity.</title>
        <authorList>
            <person name="Kalkreuter E."/>
            <person name="Kautsar S.A."/>
            <person name="Yang D."/>
            <person name="Bader C.D."/>
            <person name="Teijaro C.N."/>
            <person name="Fluegel L."/>
            <person name="Davis C.M."/>
            <person name="Simpson J.R."/>
            <person name="Lauterbach L."/>
            <person name="Steele A.D."/>
            <person name="Gui C."/>
            <person name="Meng S."/>
            <person name="Li G."/>
            <person name="Viehrig K."/>
            <person name="Ye F."/>
            <person name="Su P."/>
            <person name="Kiefer A.F."/>
            <person name="Nichols A."/>
            <person name="Cepeda A.J."/>
            <person name="Yan W."/>
            <person name="Fan B."/>
            <person name="Jiang Y."/>
            <person name="Adhikari A."/>
            <person name="Zheng C.-J."/>
            <person name="Schuster L."/>
            <person name="Cowan T.M."/>
            <person name="Smanski M.J."/>
            <person name="Chevrette M.G."/>
            <person name="De Carvalho L.P.S."/>
            <person name="Shen B."/>
        </authorList>
    </citation>
    <scope>NUCLEOTIDE SEQUENCE [LARGE SCALE GENOMIC DNA]</scope>
    <source>
        <strain evidence="3 4">NPDC012605</strain>
    </source>
</reference>
<accession>A0ABW6Y2N0</accession>
<sequence length="222" mass="23034">MGRIPVQRTVRVVGIGGSPRPDSSAERALRVVLAEAERQGAEVTCIGGAELVMPLYDPREGIRSARALRLVSEIAAADGLVLASPAYHGSISGLVKNALDHVEELRDDARPYFSGRAVAGLSVAQGWQGGVSTLAALRDVTHALRGWPTPLGVVVNTATAGFGPDGACTDPHVQRQLETMATQVVDFARMNVLASAARDAADAESPSTARDAGAEAMSSVGK</sequence>
<evidence type="ECO:0000259" key="2">
    <source>
        <dbReference type="Pfam" id="PF03358"/>
    </source>
</evidence>
<proteinExistence type="predicted"/>
<dbReference type="Pfam" id="PF03358">
    <property type="entry name" value="FMN_red"/>
    <property type="match status" value="1"/>
</dbReference>
<dbReference type="PANTHER" id="PTHR30543">
    <property type="entry name" value="CHROMATE REDUCTASE"/>
    <property type="match status" value="1"/>
</dbReference>
<dbReference type="InterPro" id="IPR005025">
    <property type="entry name" value="FMN_Rdtase-like_dom"/>
</dbReference>
<dbReference type="RefSeq" id="WP_388311485.1">
    <property type="nucleotide sequence ID" value="NZ_JBIBDZ010000016.1"/>
</dbReference>
<name>A0ABW6Y2N0_9ACTN</name>
<organism evidence="3 4">
    <name type="scientific">Streptomyces flavochromogenes</name>
    <dbReference type="NCBI Taxonomy" id="68199"/>
    <lineage>
        <taxon>Bacteria</taxon>
        <taxon>Bacillati</taxon>
        <taxon>Actinomycetota</taxon>
        <taxon>Actinomycetes</taxon>
        <taxon>Kitasatosporales</taxon>
        <taxon>Streptomycetaceae</taxon>
        <taxon>Streptomyces</taxon>
    </lineage>
</organism>
<gene>
    <name evidence="3" type="ORF">ACFY8C_36710</name>
</gene>
<feature type="region of interest" description="Disordered" evidence="1">
    <location>
        <begin position="198"/>
        <end position="222"/>
    </location>
</feature>
<keyword evidence="3" id="KW-0560">Oxidoreductase</keyword>
<comment type="caution">
    <text evidence="3">The sequence shown here is derived from an EMBL/GenBank/DDBJ whole genome shotgun (WGS) entry which is preliminary data.</text>
</comment>
<dbReference type="Gene3D" id="3.40.50.360">
    <property type="match status" value="1"/>
</dbReference>
<evidence type="ECO:0000313" key="4">
    <source>
        <dbReference type="Proteomes" id="UP001602370"/>
    </source>
</evidence>
<dbReference type="Proteomes" id="UP001602370">
    <property type="component" value="Unassembled WGS sequence"/>
</dbReference>